<dbReference type="GO" id="GO:0008705">
    <property type="term" value="F:methionine synthase activity"/>
    <property type="evidence" value="ECO:0007669"/>
    <property type="project" value="InterPro"/>
</dbReference>
<dbReference type="InterPro" id="IPR004223">
    <property type="entry name" value="VitB12-dep_Met_synth_activ_dom"/>
</dbReference>
<dbReference type="Gene3D" id="3.40.109.40">
    <property type="match status" value="1"/>
</dbReference>
<protein>
    <submittedName>
        <fullName evidence="2">Vitamin B12 dependent methionine synthase</fullName>
    </submittedName>
</protein>
<gene>
    <name evidence="2" type="ORF">E3J95_06180</name>
</gene>
<dbReference type="InterPro" id="IPR037010">
    <property type="entry name" value="VitB12-dep_Met_synth_activ_sf"/>
</dbReference>
<sequence length="255" mass="29106">MSSDKLPNLLQGMLIGAREDNKAGNSMEVLDDIPFQLDISALLTRLHIDRESQDVKDFQRLVKKATSVAKPKAVYEVTYIESKSYDTVDVGGVAFSSRVLRVNLDKIERVFPYIATCGTELDEAIPASDDFMRLFWLDTLKEMALEASRKYLSNYLKRRYALGQMSKMSPGEGSQDVWRIEEQKQLFSIFGNVEDLIGVKLTDSFLMIPNKSVSGIYFPTEIRFESCQLCPREVCRGRRASYDTNLLESYYRDKA</sequence>
<name>A0A523QGS2_UNCAE</name>
<proteinExistence type="predicted"/>
<accession>A0A523QGS2</accession>
<dbReference type="Proteomes" id="UP000320781">
    <property type="component" value="Unassembled WGS sequence"/>
</dbReference>
<comment type="caution">
    <text evidence="2">The sequence shown here is derived from an EMBL/GenBank/DDBJ whole genome shotgun (WGS) entry which is preliminary data.</text>
</comment>
<dbReference type="Pfam" id="PF02965">
    <property type="entry name" value="Met_synt_B12"/>
    <property type="match status" value="1"/>
</dbReference>
<evidence type="ECO:0000259" key="1">
    <source>
        <dbReference type="Pfam" id="PF02965"/>
    </source>
</evidence>
<dbReference type="SUPFAM" id="SSF56507">
    <property type="entry name" value="Methionine synthase activation domain-like"/>
    <property type="match status" value="1"/>
</dbReference>
<dbReference type="AlphaFoldDB" id="A0A523QGS2"/>
<evidence type="ECO:0000313" key="2">
    <source>
        <dbReference type="EMBL" id="TES84671.1"/>
    </source>
</evidence>
<feature type="domain" description="AdoMet activation" evidence="1">
    <location>
        <begin position="181"/>
        <end position="219"/>
    </location>
</feature>
<evidence type="ECO:0000313" key="3">
    <source>
        <dbReference type="Proteomes" id="UP000320781"/>
    </source>
</evidence>
<reference evidence="2 3" key="1">
    <citation type="submission" date="2019-03" db="EMBL/GenBank/DDBJ databases">
        <title>Metabolic potential of uncultured bacteria and archaea associated with petroleum seepage in deep-sea sediments.</title>
        <authorList>
            <person name="Dong X."/>
            <person name="Hubert C."/>
        </authorList>
    </citation>
    <scope>NUCLEOTIDE SEQUENCE [LARGE SCALE GENOMIC DNA]</scope>
    <source>
        <strain evidence="2">E44_bin92</strain>
    </source>
</reference>
<dbReference type="EMBL" id="SOKU01000302">
    <property type="protein sequence ID" value="TES84671.1"/>
    <property type="molecule type" value="Genomic_DNA"/>
</dbReference>
<organism evidence="2 3">
    <name type="scientific">Aerophobetes bacterium</name>
    <dbReference type="NCBI Taxonomy" id="2030807"/>
    <lineage>
        <taxon>Bacteria</taxon>
        <taxon>Candidatus Aerophobota</taxon>
    </lineage>
</organism>